<evidence type="ECO:0000256" key="3">
    <source>
        <dbReference type="SAM" id="SignalP"/>
    </source>
</evidence>
<feature type="region of interest" description="Disordered" evidence="2">
    <location>
        <begin position="628"/>
        <end position="667"/>
    </location>
</feature>
<dbReference type="OrthoDB" id="258964at2"/>
<dbReference type="AlphaFoldDB" id="A0A517S930"/>
<keyword evidence="1" id="KW-0175">Coiled coil</keyword>
<feature type="compositionally biased region" description="Low complexity" evidence="2">
    <location>
        <begin position="324"/>
        <end position="346"/>
    </location>
</feature>
<evidence type="ECO:0000256" key="1">
    <source>
        <dbReference type="SAM" id="Coils"/>
    </source>
</evidence>
<protein>
    <recommendedName>
        <fullName evidence="6">Chromosome partition protein Smc</fullName>
    </recommendedName>
</protein>
<dbReference type="InParanoid" id="A0A517S930"/>
<sequence length="667" mass="74963" precursor="true">MYDGRKTRAADLCIPGNHRDGVHRPRSATIRLLLVALALLPAASLHAQDPAPATPPPAAPKEDLSQAQLQLLRDFERFEKSLYDVAEYSRRTDPEQAELLYRARSQSQEQRILEEMRLLSDSLKPQSGGKVVIGDSPEKQAEVIARLQTLLKVLQSADERDRLQREIERIQDLLKGTNALIGKQRDLRSDTGRGGDQKQLSERERKLLEEAGKLAQKIDRQDAERRGESPESKPAEEKEGGQEGDARPDESKPGEKPEDGKPSDQKPGTEDKPGEKGAPQDDSRTDPKDPMKSGDGKESKPGEKPKDGDPGQEQKPGEQKPTTPMDQKPMDGQPQPGQPQDQPSKPQDSKPSEAGRPQQGQKPQKGQQPQELGEQKSGQQPQQPQQNEPPPEGEKKTPGREELEQAREQMQRALEELDRQNREGSSEAQQQALAELEKVKARLEAILRQLREEEDELLLASLEARFQKLRKAQMQVNVETVRLAKTAAEDRSRHDDRAVALGRDENEIVVDAEKALSLLKEEGSSVAFPEAIEQMRDNMVAVAGRLNKGDTGSTTQVIEELIVETLDEMILAMQQEMEKKKDKDRQNQQQQQQQQQDDEQALINELAELKMIRSLQNQINRLTREIGRELEGEQASDPDLRKMTDDLSRRQKRLQQATYDMATGKNK</sequence>
<reference evidence="4 5" key="1">
    <citation type="submission" date="2019-02" db="EMBL/GenBank/DDBJ databases">
        <title>Deep-cultivation of Planctomycetes and their phenomic and genomic characterization uncovers novel biology.</title>
        <authorList>
            <person name="Wiegand S."/>
            <person name="Jogler M."/>
            <person name="Boedeker C."/>
            <person name="Pinto D."/>
            <person name="Vollmers J."/>
            <person name="Rivas-Marin E."/>
            <person name="Kohn T."/>
            <person name="Peeters S.H."/>
            <person name="Heuer A."/>
            <person name="Rast P."/>
            <person name="Oberbeckmann S."/>
            <person name="Bunk B."/>
            <person name="Jeske O."/>
            <person name="Meyerdierks A."/>
            <person name="Storesund J.E."/>
            <person name="Kallscheuer N."/>
            <person name="Luecker S."/>
            <person name="Lage O.M."/>
            <person name="Pohl T."/>
            <person name="Merkel B.J."/>
            <person name="Hornburger P."/>
            <person name="Mueller R.-W."/>
            <person name="Bruemmer F."/>
            <person name="Labrenz M."/>
            <person name="Spormann A.M."/>
            <person name="Op den Camp H."/>
            <person name="Overmann J."/>
            <person name="Amann R."/>
            <person name="Jetten M.S.M."/>
            <person name="Mascher T."/>
            <person name="Medema M.H."/>
            <person name="Devos D.P."/>
            <person name="Kaster A.-K."/>
            <person name="Ovreas L."/>
            <person name="Rohde M."/>
            <person name="Galperin M.Y."/>
            <person name="Jogler C."/>
        </authorList>
    </citation>
    <scope>NUCLEOTIDE SEQUENCE [LARGE SCALE GENOMIC DNA]</scope>
    <source>
        <strain evidence="4 5">Pan44</strain>
    </source>
</reference>
<feature type="compositionally biased region" description="Basic and acidic residues" evidence="2">
    <location>
        <begin position="577"/>
        <end position="586"/>
    </location>
</feature>
<feature type="compositionally biased region" description="Low complexity" evidence="2">
    <location>
        <begin position="357"/>
        <end position="386"/>
    </location>
</feature>
<dbReference type="EMBL" id="CP036271">
    <property type="protein sequence ID" value="QDT52613.1"/>
    <property type="molecule type" value="Genomic_DNA"/>
</dbReference>
<dbReference type="Proteomes" id="UP000315700">
    <property type="component" value="Chromosome"/>
</dbReference>
<keyword evidence="3" id="KW-0732">Signal</keyword>
<dbReference type="KEGG" id="ccos:Pan44_06250"/>
<keyword evidence="5" id="KW-1185">Reference proteome</keyword>
<name>A0A517S930_9PLAN</name>
<accession>A0A517S930</accession>
<proteinExistence type="predicted"/>
<evidence type="ECO:0008006" key="6">
    <source>
        <dbReference type="Google" id="ProtNLM"/>
    </source>
</evidence>
<feature type="signal peptide" evidence="3">
    <location>
        <begin position="1"/>
        <end position="47"/>
    </location>
</feature>
<feature type="region of interest" description="Disordered" evidence="2">
    <location>
        <begin position="211"/>
        <end position="431"/>
    </location>
</feature>
<organism evidence="4 5">
    <name type="scientific">Caulifigura coniformis</name>
    <dbReference type="NCBI Taxonomy" id="2527983"/>
    <lineage>
        <taxon>Bacteria</taxon>
        <taxon>Pseudomonadati</taxon>
        <taxon>Planctomycetota</taxon>
        <taxon>Planctomycetia</taxon>
        <taxon>Planctomycetales</taxon>
        <taxon>Planctomycetaceae</taxon>
        <taxon>Caulifigura</taxon>
    </lineage>
</organism>
<gene>
    <name evidence="4" type="ORF">Pan44_06250</name>
</gene>
<feature type="compositionally biased region" description="Basic and acidic residues" evidence="2">
    <location>
        <begin position="638"/>
        <end position="649"/>
    </location>
</feature>
<evidence type="ECO:0000256" key="2">
    <source>
        <dbReference type="SAM" id="MobiDB-lite"/>
    </source>
</evidence>
<evidence type="ECO:0000313" key="4">
    <source>
        <dbReference type="EMBL" id="QDT52613.1"/>
    </source>
</evidence>
<feature type="compositionally biased region" description="Basic and acidic residues" evidence="2">
    <location>
        <begin position="392"/>
        <end position="425"/>
    </location>
</feature>
<feature type="region of interest" description="Disordered" evidence="2">
    <location>
        <begin position="577"/>
        <end position="598"/>
    </location>
</feature>
<dbReference type="RefSeq" id="WP_145027115.1">
    <property type="nucleotide sequence ID" value="NZ_CP036271.1"/>
</dbReference>
<feature type="coiled-coil region" evidence="1">
    <location>
        <begin position="153"/>
        <end position="180"/>
    </location>
</feature>
<feature type="chain" id="PRO_5022070025" description="Chromosome partition protein Smc" evidence="3">
    <location>
        <begin position="48"/>
        <end position="667"/>
    </location>
</feature>
<feature type="compositionally biased region" description="Basic and acidic residues" evidence="2">
    <location>
        <begin position="211"/>
        <end position="309"/>
    </location>
</feature>
<evidence type="ECO:0000313" key="5">
    <source>
        <dbReference type="Proteomes" id="UP000315700"/>
    </source>
</evidence>